<protein>
    <submittedName>
        <fullName evidence="2">VapC toxin family PIN domain ribonuclease</fullName>
    </submittedName>
</protein>
<reference evidence="2 3" key="1">
    <citation type="submission" date="2018-02" db="EMBL/GenBank/DDBJ databases">
        <authorList>
            <person name="Moore K."/>
            <person name="Momper L."/>
        </authorList>
    </citation>
    <scope>NUCLEOTIDE SEQUENCE [LARGE SCALE GENOMIC DNA]</scope>
    <source>
        <strain evidence="2 3">CCALA 015</strain>
    </source>
</reference>
<keyword evidence="3" id="KW-1185">Reference proteome</keyword>
<dbReference type="Gene3D" id="3.40.50.1010">
    <property type="entry name" value="5'-nuclease"/>
    <property type="match status" value="1"/>
</dbReference>
<organism evidence="2 3">
    <name type="scientific">Aphanothece cf. minutissima CCALA 015</name>
    <dbReference type="NCBI Taxonomy" id="2107695"/>
    <lineage>
        <taxon>Bacteria</taxon>
        <taxon>Bacillati</taxon>
        <taxon>Cyanobacteriota</taxon>
        <taxon>Cyanophyceae</taxon>
        <taxon>Oscillatoriophycideae</taxon>
        <taxon>Chroococcales</taxon>
        <taxon>Aphanothecaceae</taxon>
        <taxon>Aphanothece</taxon>
    </lineage>
</organism>
<comment type="caution">
    <text evidence="2">The sequence shown here is derived from an EMBL/GenBank/DDBJ whole genome shotgun (WGS) entry which is preliminary data.</text>
</comment>
<proteinExistence type="predicted"/>
<dbReference type="Pfam" id="PF01850">
    <property type="entry name" value="PIN"/>
    <property type="match status" value="1"/>
</dbReference>
<gene>
    <name evidence="2" type="ORF">C7B81_13035</name>
</gene>
<evidence type="ECO:0000313" key="3">
    <source>
        <dbReference type="Proteomes" id="UP000238218"/>
    </source>
</evidence>
<dbReference type="SUPFAM" id="SSF88723">
    <property type="entry name" value="PIN domain-like"/>
    <property type="match status" value="1"/>
</dbReference>
<dbReference type="InterPro" id="IPR029060">
    <property type="entry name" value="PIN-like_dom_sf"/>
</dbReference>
<evidence type="ECO:0000313" key="2">
    <source>
        <dbReference type="EMBL" id="PSB36497.1"/>
    </source>
</evidence>
<name>A0ABX5F599_9CHRO</name>
<dbReference type="Proteomes" id="UP000238218">
    <property type="component" value="Unassembled WGS sequence"/>
</dbReference>
<feature type="domain" description="PIN" evidence="1">
    <location>
        <begin position="5"/>
        <end position="130"/>
    </location>
</feature>
<sequence>MVIAFFDASALIYVLEGREPWVHGVKQALAELVASDPGMGTAVSRLSWLECRVGPRRRHDPATLAIFDAFFCRTDLIWVELTAAVVELATDLRGQHSLRTPDALQAACCLQLGDEAVMITGDASFRQVPGLRLVVVS</sequence>
<dbReference type="EMBL" id="PVWP01000009">
    <property type="protein sequence ID" value="PSB36497.1"/>
    <property type="molecule type" value="Genomic_DNA"/>
</dbReference>
<dbReference type="InterPro" id="IPR002716">
    <property type="entry name" value="PIN_dom"/>
</dbReference>
<accession>A0ABX5F599</accession>
<evidence type="ECO:0000259" key="1">
    <source>
        <dbReference type="Pfam" id="PF01850"/>
    </source>
</evidence>
<reference evidence="2 3" key="2">
    <citation type="submission" date="2018-03" db="EMBL/GenBank/DDBJ databases">
        <title>The ancient ancestry and fast evolution of plastids.</title>
        <authorList>
            <person name="Moore K.R."/>
            <person name="Magnabosco C."/>
            <person name="Momper L."/>
            <person name="Gold D.A."/>
            <person name="Bosak T."/>
            <person name="Fournier G.P."/>
        </authorList>
    </citation>
    <scope>NUCLEOTIDE SEQUENCE [LARGE SCALE GENOMIC DNA]</scope>
    <source>
        <strain evidence="2 3">CCALA 015</strain>
    </source>
</reference>